<dbReference type="AlphaFoldDB" id="A0AB39TEX0"/>
<name>A0AB39TEX0_9ACTN</name>
<protein>
    <submittedName>
        <fullName evidence="1">Uncharacterized protein</fullName>
    </submittedName>
</protein>
<organism evidence="1">
    <name type="scientific">Streptomyces sp. Y1</name>
    <dbReference type="NCBI Taxonomy" id="3238634"/>
    <lineage>
        <taxon>Bacteria</taxon>
        <taxon>Bacillati</taxon>
        <taxon>Actinomycetota</taxon>
        <taxon>Actinomycetes</taxon>
        <taxon>Kitasatosporales</taxon>
        <taxon>Streptomycetaceae</taxon>
        <taxon>Streptomyces</taxon>
    </lineage>
</organism>
<evidence type="ECO:0000313" key="1">
    <source>
        <dbReference type="EMBL" id="XDQ77178.1"/>
    </source>
</evidence>
<accession>A0AB39TEX0</accession>
<dbReference type="RefSeq" id="WP_369182125.1">
    <property type="nucleotide sequence ID" value="NZ_CP163445.1"/>
</dbReference>
<dbReference type="EMBL" id="CP163445">
    <property type="protein sequence ID" value="XDQ77178.1"/>
    <property type="molecule type" value="Genomic_DNA"/>
</dbReference>
<proteinExistence type="predicted"/>
<gene>
    <name evidence="1" type="ORF">AB2U05_01115</name>
</gene>
<reference evidence="1" key="1">
    <citation type="submission" date="2024-07" db="EMBL/GenBank/DDBJ databases">
        <authorList>
            <person name="Yu S.T."/>
        </authorList>
    </citation>
    <scope>NUCLEOTIDE SEQUENCE</scope>
    <source>
        <strain evidence="1">Y1</strain>
    </source>
</reference>
<sequence length="112" mass="12360">MSAAPEPPLVREVFPDLVRELIGLLEAEGERELAICARDLRLVAACGCSDDFCQSFRTAPHQPGTPYGPGHRCLPLLPAKGDLVLDVVDGRIVYVEVLFREPLRDARLRLPN</sequence>